<comment type="caution">
    <text evidence="8">The sequence shown here is derived from an EMBL/GenBank/DDBJ whole genome shotgun (WGS) entry which is preliminary data.</text>
</comment>
<evidence type="ECO:0000256" key="3">
    <source>
        <dbReference type="ARBA" id="ARBA00022723"/>
    </source>
</evidence>
<keyword evidence="9" id="KW-1185">Reference proteome</keyword>
<dbReference type="InterPro" id="IPR001030">
    <property type="entry name" value="Acoase/IPM_deHydtase_lsu_aba"/>
</dbReference>
<dbReference type="EMBL" id="JARACI010000282">
    <property type="protein sequence ID" value="MDD9205125.1"/>
    <property type="molecule type" value="Genomic_DNA"/>
</dbReference>
<evidence type="ECO:0000256" key="5">
    <source>
        <dbReference type="ARBA" id="ARBA00023014"/>
    </source>
</evidence>
<keyword evidence="4" id="KW-0408">Iron</keyword>
<dbReference type="Pfam" id="PF00330">
    <property type="entry name" value="Aconitase"/>
    <property type="match status" value="1"/>
</dbReference>
<keyword evidence="3" id="KW-0479">Metal-binding</keyword>
<feature type="region of interest" description="Disordered" evidence="6">
    <location>
        <begin position="118"/>
        <end position="142"/>
    </location>
</feature>
<gene>
    <name evidence="8" type="ORF">PU560_01430</name>
</gene>
<dbReference type="SUPFAM" id="SSF53732">
    <property type="entry name" value="Aconitase iron-sulfur domain"/>
    <property type="match status" value="1"/>
</dbReference>
<dbReference type="InterPro" id="IPR015931">
    <property type="entry name" value="Acnase/IPM_dHydase_lsu_aba_1/3"/>
</dbReference>
<dbReference type="Proteomes" id="UP001165561">
    <property type="component" value="Unassembled WGS sequence"/>
</dbReference>
<accession>A0ABT5TSU3</accession>
<organism evidence="8 9">
    <name type="scientific">Georgenia halotolerans</name>
    <dbReference type="NCBI Taxonomy" id="3028317"/>
    <lineage>
        <taxon>Bacteria</taxon>
        <taxon>Bacillati</taxon>
        <taxon>Actinomycetota</taxon>
        <taxon>Actinomycetes</taxon>
        <taxon>Micrococcales</taxon>
        <taxon>Bogoriellaceae</taxon>
        <taxon>Georgenia</taxon>
    </lineage>
</organism>
<proteinExistence type="inferred from homology"/>
<feature type="domain" description="Aconitase/3-isopropylmalate dehydratase large subunit alpha/beta/alpha" evidence="7">
    <location>
        <begin position="1"/>
        <end position="223"/>
    </location>
</feature>
<dbReference type="InterPro" id="IPR018136">
    <property type="entry name" value="Aconitase_4Fe-4S_BS"/>
</dbReference>
<comment type="cofactor">
    <cofactor evidence="1">
        <name>[4Fe-4S] cluster</name>
        <dbReference type="ChEBI" id="CHEBI:49883"/>
    </cofactor>
</comment>
<sequence>SIFPVDQVTLDYLRLTGRDEEQIALVEAYAKEQGLWHDPSREAVFSEYVELDLSTVVPSIAGPRRPQDRINLTQAKEAFAESITDFVGDAQETESYQGLDESVTETFPASDPIAANQQAGVNDAPHGQPHRVPGSGERPHRRVPVTLEDGTQVELDHGAVVISAITSCTNTSNPSVMLAAALLAKNAADKGLRTKPWVKTSMAPGSKVVHNYYDKAGLWPALE</sequence>
<evidence type="ECO:0000313" key="9">
    <source>
        <dbReference type="Proteomes" id="UP001165561"/>
    </source>
</evidence>
<evidence type="ECO:0000313" key="8">
    <source>
        <dbReference type="EMBL" id="MDD9205125.1"/>
    </source>
</evidence>
<evidence type="ECO:0000259" key="7">
    <source>
        <dbReference type="Pfam" id="PF00330"/>
    </source>
</evidence>
<feature type="non-terminal residue" evidence="8">
    <location>
        <position position="1"/>
    </location>
</feature>
<name>A0ABT5TSU3_9MICO</name>
<protein>
    <submittedName>
        <fullName evidence="8">Aconitase family protein</fullName>
    </submittedName>
</protein>
<dbReference type="Gene3D" id="3.30.499.10">
    <property type="entry name" value="Aconitase, domain 3"/>
    <property type="match status" value="2"/>
</dbReference>
<keyword evidence="5" id="KW-0411">Iron-sulfur</keyword>
<dbReference type="InterPro" id="IPR036008">
    <property type="entry name" value="Aconitase_4Fe-4S_dom"/>
</dbReference>
<evidence type="ECO:0000256" key="2">
    <source>
        <dbReference type="ARBA" id="ARBA00007185"/>
    </source>
</evidence>
<feature type="non-terminal residue" evidence="8">
    <location>
        <position position="223"/>
    </location>
</feature>
<dbReference type="PANTHER" id="PTHR11670">
    <property type="entry name" value="ACONITASE/IRON-RESPONSIVE ELEMENT FAMILY MEMBER"/>
    <property type="match status" value="1"/>
</dbReference>
<dbReference type="PROSITE" id="PS00450">
    <property type="entry name" value="ACONITASE_1"/>
    <property type="match status" value="1"/>
</dbReference>
<reference evidence="8" key="1">
    <citation type="submission" date="2023-02" db="EMBL/GenBank/DDBJ databases">
        <title>Georgenia sp.10Sc9-8, isolated from a soil sample collected from the Taklamakan desert.</title>
        <authorList>
            <person name="Liu S."/>
        </authorList>
    </citation>
    <scope>NUCLEOTIDE SEQUENCE</scope>
    <source>
        <strain evidence="8">10Sc9-8</strain>
    </source>
</reference>
<evidence type="ECO:0000256" key="4">
    <source>
        <dbReference type="ARBA" id="ARBA00023004"/>
    </source>
</evidence>
<dbReference type="PRINTS" id="PR00415">
    <property type="entry name" value="ACONITASE"/>
</dbReference>
<evidence type="ECO:0000256" key="1">
    <source>
        <dbReference type="ARBA" id="ARBA00001966"/>
    </source>
</evidence>
<evidence type="ECO:0000256" key="6">
    <source>
        <dbReference type="SAM" id="MobiDB-lite"/>
    </source>
</evidence>
<dbReference type="InterPro" id="IPR006249">
    <property type="entry name" value="Aconitase/IRP2"/>
</dbReference>
<comment type="similarity">
    <text evidence="2">Belongs to the aconitase/IPM isomerase family.</text>
</comment>